<dbReference type="GO" id="GO:0003677">
    <property type="term" value="F:DNA binding"/>
    <property type="evidence" value="ECO:0007669"/>
    <property type="project" value="InterPro"/>
</dbReference>
<dbReference type="Gene3D" id="1.10.260.40">
    <property type="entry name" value="lambda repressor-like DNA-binding domains"/>
    <property type="match status" value="1"/>
</dbReference>
<dbReference type="CDD" id="cd00093">
    <property type="entry name" value="HTH_XRE"/>
    <property type="match status" value="1"/>
</dbReference>
<dbReference type="RefSeq" id="WP_085422998.1">
    <property type="nucleotide sequence ID" value="NZ_FXAF01000006.1"/>
</dbReference>
<dbReference type="InterPro" id="IPR010982">
    <property type="entry name" value="Lambda_DNA-bd_dom_sf"/>
</dbReference>
<evidence type="ECO:0000256" key="1">
    <source>
        <dbReference type="SAM" id="MobiDB-lite"/>
    </source>
</evidence>
<reference evidence="4" key="1">
    <citation type="submission" date="2017-04" db="EMBL/GenBank/DDBJ databases">
        <authorList>
            <person name="Varghese N."/>
            <person name="Submissions S."/>
        </authorList>
    </citation>
    <scope>NUCLEOTIDE SEQUENCE [LARGE SCALE GENOMIC DNA]</scope>
    <source>
        <strain evidence="4">B4P</strain>
    </source>
</reference>
<dbReference type="SUPFAM" id="SSF47413">
    <property type="entry name" value="lambda repressor-like DNA-binding domains"/>
    <property type="match status" value="1"/>
</dbReference>
<evidence type="ECO:0000313" key="4">
    <source>
        <dbReference type="Proteomes" id="UP000192903"/>
    </source>
</evidence>
<sequence>MLTASQLRAARAMTGMTVEELAAISGLSRSAIEEAEAAKVFAGAEVSDRLRAIFEARGILFLGAGDGDDPGAGPGVRLRQRSHDEGIRPQNLNAANDD</sequence>
<gene>
    <name evidence="3" type="ORF">SAMN02982989_2872</name>
</gene>
<protein>
    <recommendedName>
        <fullName evidence="2">HTH cro/C1-type domain-containing protein</fullName>
    </recommendedName>
</protein>
<dbReference type="EMBL" id="FXAF01000006">
    <property type="protein sequence ID" value="SMF50896.1"/>
    <property type="molecule type" value="Genomic_DNA"/>
</dbReference>
<dbReference type="Proteomes" id="UP000192903">
    <property type="component" value="Unassembled WGS sequence"/>
</dbReference>
<feature type="domain" description="HTH cro/C1-type" evidence="2">
    <location>
        <begin position="7"/>
        <end position="32"/>
    </location>
</feature>
<organism evidence="3 4">
    <name type="scientific">Xaviernesmea oryzae</name>
    <dbReference type="NCBI Taxonomy" id="464029"/>
    <lineage>
        <taxon>Bacteria</taxon>
        <taxon>Pseudomonadati</taxon>
        <taxon>Pseudomonadota</taxon>
        <taxon>Alphaproteobacteria</taxon>
        <taxon>Hyphomicrobiales</taxon>
        <taxon>Rhizobiaceae</taxon>
        <taxon>Rhizobium/Agrobacterium group</taxon>
        <taxon>Xaviernesmea</taxon>
    </lineage>
</organism>
<dbReference type="InterPro" id="IPR001387">
    <property type="entry name" value="Cro/C1-type_HTH"/>
</dbReference>
<dbReference type="AlphaFoldDB" id="A0A1X7FF96"/>
<dbReference type="STRING" id="464029.SAMN02982989_2872"/>
<feature type="region of interest" description="Disordered" evidence="1">
    <location>
        <begin position="65"/>
        <end position="98"/>
    </location>
</feature>
<proteinExistence type="predicted"/>
<keyword evidence="4" id="KW-1185">Reference proteome</keyword>
<dbReference type="OrthoDB" id="7206663at2"/>
<evidence type="ECO:0000259" key="2">
    <source>
        <dbReference type="PROSITE" id="PS50943"/>
    </source>
</evidence>
<name>A0A1X7FF96_9HYPH</name>
<dbReference type="PROSITE" id="PS50943">
    <property type="entry name" value="HTH_CROC1"/>
    <property type="match status" value="1"/>
</dbReference>
<evidence type="ECO:0000313" key="3">
    <source>
        <dbReference type="EMBL" id="SMF50896.1"/>
    </source>
</evidence>
<accession>A0A1X7FF96</accession>